<feature type="compositionally biased region" description="Polar residues" evidence="1">
    <location>
        <begin position="315"/>
        <end position="324"/>
    </location>
</feature>
<proteinExistence type="predicted"/>
<keyword evidence="3" id="KW-1185">Reference proteome</keyword>
<feature type="compositionally biased region" description="Acidic residues" evidence="1">
    <location>
        <begin position="555"/>
        <end position="574"/>
    </location>
</feature>
<dbReference type="EMBL" id="JARJLG010000037">
    <property type="protein sequence ID" value="KAJ7764506.1"/>
    <property type="molecule type" value="Genomic_DNA"/>
</dbReference>
<feature type="compositionally biased region" description="Pro residues" evidence="1">
    <location>
        <begin position="33"/>
        <end position="54"/>
    </location>
</feature>
<comment type="caution">
    <text evidence="2">The sequence shown here is derived from an EMBL/GenBank/DDBJ whole genome shotgun (WGS) entry which is preliminary data.</text>
</comment>
<gene>
    <name evidence="2" type="ORF">DFH07DRAFT_1059051</name>
</gene>
<name>A0AAD7NKB2_9AGAR</name>
<organism evidence="2 3">
    <name type="scientific">Mycena maculata</name>
    <dbReference type="NCBI Taxonomy" id="230809"/>
    <lineage>
        <taxon>Eukaryota</taxon>
        <taxon>Fungi</taxon>
        <taxon>Dikarya</taxon>
        <taxon>Basidiomycota</taxon>
        <taxon>Agaricomycotina</taxon>
        <taxon>Agaricomycetes</taxon>
        <taxon>Agaricomycetidae</taxon>
        <taxon>Agaricales</taxon>
        <taxon>Marasmiineae</taxon>
        <taxon>Mycenaceae</taxon>
        <taxon>Mycena</taxon>
    </lineage>
</organism>
<feature type="compositionally biased region" description="Polar residues" evidence="1">
    <location>
        <begin position="648"/>
        <end position="662"/>
    </location>
</feature>
<evidence type="ECO:0000256" key="1">
    <source>
        <dbReference type="SAM" id="MobiDB-lite"/>
    </source>
</evidence>
<dbReference type="Proteomes" id="UP001215280">
    <property type="component" value="Unassembled WGS sequence"/>
</dbReference>
<reference evidence="2" key="1">
    <citation type="submission" date="2023-03" db="EMBL/GenBank/DDBJ databases">
        <title>Massive genome expansion in bonnet fungi (Mycena s.s.) driven by repeated elements and novel gene families across ecological guilds.</title>
        <authorList>
            <consortium name="Lawrence Berkeley National Laboratory"/>
            <person name="Harder C.B."/>
            <person name="Miyauchi S."/>
            <person name="Viragh M."/>
            <person name="Kuo A."/>
            <person name="Thoen E."/>
            <person name="Andreopoulos B."/>
            <person name="Lu D."/>
            <person name="Skrede I."/>
            <person name="Drula E."/>
            <person name="Henrissat B."/>
            <person name="Morin E."/>
            <person name="Kohler A."/>
            <person name="Barry K."/>
            <person name="LaButti K."/>
            <person name="Morin E."/>
            <person name="Salamov A."/>
            <person name="Lipzen A."/>
            <person name="Mereny Z."/>
            <person name="Hegedus B."/>
            <person name="Baldrian P."/>
            <person name="Stursova M."/>
            <person name="Weitz H."/>
            <person name="Taylor A."/>
            <person name="Grigoriev I.V."/>
            <person name="Nagy L.G."/>
            <person name="Martin F."/>
            <person name="Kauserud H."/>
        </authorList>
    </citation>
    <scope>NUCLEOTIDE SEQUENCE</scope>
    <source>
        <strain evidence="2">CBHHK188m</strain>
    </source>
</reference>
<feature type="compositionally biased region" description="Basic residues" evidence="1">
    <location>
        <begin position="580"/>
        <end position="600"/>
    </location>
</feature>
<evidence type="ECO:0000313" key="3">
    <source>
        <dbReference type="Proteomes" id="UP001215280"/>
    </source>
</evidence>
<dbReference type="PANTHER" id="PTHR48125">
    <property type="entry name" value="LP07818P1"/>
    <property type="match status" value="1"/>
</dbReference>
<sequence>MTPGTRPLQLPPPPPGYTACAHRSGDAQMHLQRPPPPPDPSQMHPQMPPPPPNPSQMHPQVPLPPAKSLSPVPEGSEHSGFMFPSPAHSDFDPDATAAKDTGRATFAGGCPGLLLIFPQNASSTLVARSGTQAACGGNFWNLYQCFARLPRRLPTEYGRIHPEFDPATMPLPQLTASDLHDMYKGFQDFYADDWETILEEWGQVAHLENGDTLASHQRYFDRVCKGLRASINAAHEKHFEAILFICGSCIHEDAELANVIGTPALQTAFAETLKHHGSGLPLSNSDLLGIVKMAAYGAQLQRFVEAGLSLPDTLPATSDGSNPTKSSGKASEKASGKASARALPVILANPSPAPAVPANPSAPVGALHPSTHPSGIVSTAVAGPSTAAAAPFTKIQTTTTNFNAIRDRNFLWVPLGTLLSRQNLRLVGFPTAVRLPGEIYSNKGTGSWRVQDLTHLNVALLEYESGSGWGIRLEHHNYSEGDLVIIGHDYSVAAPADPAAAPLHWQTSGSKAVRCQDASGDVWSAHVDLCSAGDAAITKTILTRRAKEEPVVKVDEDEEDEEDEEEDEEEEEEVPVGAKGKGKGRSKSKPAPAKKTKRKAAPPADTSDFFEEDDDVLEEEEPTLPPRRTQKLRSQGAPTPTPPPRTTQAKQQGSGKPANITNRKPAPQKQVSFAPPTSDLPPANDPATIAARRKIVQSLPKPGDGGRDFLVPKASATTSARLTGSHGAPPEPSGSGSVSASYSLPPNPPAHHQQPMAPPPSPPPPTVDPLQAAMAELAHVPRQQLATALLQLLQGAMAGE</sequence>
<feature type="compositionally biased region" description="Low complexity" evidence="1">
    <location>
        <begin position="724"/>
        <end position="755"/>
    </location>
</feature>
<protein>
    <submittedName>
        <fullName evidence="2">Uncharacterized protein</fullName>
    </submittedName>
</protein>
<feature type="compositionally biased region" description="Pro residues" evidence="1">
    <location>
        <begin position="756"/>
        <end position="767"/>
    </location>
</feature>
<feature type="compositionally biased region" description="Acidic residues" evidence="1">
    <location>
        <begin position="608"/>
        <end position="622"/>
    </location>
</feature>
<evidence type="ECO:0000313" key="2">
    <source>
        <dbReference type="EMBL" id="KAJ7764506.1"/>
    </source>
</evidence>
<accession>A0AAD7NKB2</accession>
<feature type="region of interest" description="Disordered" evidence="1">
    <location>
        <begin position="548"/>
        <end position="772"/>
    </location>
</feature>
<feature type="region of interest" description="Disordered" evidence="1">
    <location>
        <begin position="1"/>
        <end position="96"/>
    </location>
</feature>
<dbReference type="AlphaFoldDB" id="A0AAD7NKB2"/>
<feature type="region of interest" description="Disordered" evidence="1">
    <location>
        <begin position="314"/>
        <end position="335"/>
    </location>
</feature>
<dbReference type="PANTHER" id="PTHR48125:SF10">
    <property type="entry name" value="OS12G0136300 PROTEIN"/>
    <property type="match status" value="1"/>
</dbReference>